<keyword evidence="2" id="KW-1185">Reference proteome</keyword>
<dbReference type="EMBL" id="QGTR01000002">
    <property type="protein sequence ID" value="PWW02169.1"/>
    <property type="molecule type" value="Genomic_DNA"/>
</dbReference>
<comment type="caution">
    <text evidence="1">The sequence shown here is derived from an EMBL/GenBank/DDBJ whole genome shotgun (WGS) entry which is preliminary data.</text>
</comment>
<dbReference type="SUPFAM" id="SSF56281">
    <property type="entry name" value="Metallo-hydrolase/oxidoreductase"/>
    <property type="match status" value="1"/>
</dbReference>
<evidence type="ECO:0000313" key="2">
    <source>
        <dbReference type="Proteomes" id="UP000246352"/>
    </source>
</evidence>
<organism evidence="1 2">
    <name type="scientific">Hoeflea marina</name>
    <dbReference type="NCBI Taxonomy" id="274592"/>
    <lineage>
        <taxon>Bacteria</taxon>
        <taxon>Pseudomonadati</taxon>
        <taxon>Pseudomonadota</taxon>
        <taxon>Alphaproteobacteria</taxon>
        <taxon>Hyphomicrobiales</taxon>
        <taxon>Rhizobiaceae</taxon>
        <taxon>Hoeflea</taxon>
    </lineage>
</organism>
<evidence type="ECO:0000313" key="1">
    <source>
        <dbReference type="EMBL" id="PWW02169.1"/>
    </source>
</evidence>
<sequence>MTVPGGFRYPTRMAVIRLRGGDLVLWSPVAISDELHAAVDALGRVRYLAPPNSLHHVFLGDWQRAYPDAVVLAPPGLRRKRPDIRFDSDFADGQVQAWAGEIEHVVVGGNWITTEVVFFHWPSRTAIFTDLLQQFPPGWFGGWRRLVARFDLMLCDEPSVPRKFRLAFRDRAAARRALARSLAWPAERVLMAHGEPVTSDGQAYLRRAFSWLRP</sequence>
<dbReference type="Pfam" id="PF14234">
    <property type="entry name" value="DUF4336"/>
    <property type="match status" value="1"/>
</dbReference>
<dbReference type="InterPro" id="IPR036866">
    <property type="entry name" value="RibonucZ/Hydroxyglut_hydro"/>
</dbReference>
<proteinExistence type="predicted"/>
<dbReference type="PANTHER" id="PTHR33835">
    <property type="entry name" value="YALI0C07656P"/>
    <property type="match status" value="1"/>
</dbReference>
<accession>A0A317PPU0</accession>
<dbReference type="InterPro" id="IPR025638">
    <property type="entry name" value="DUF4336"/>
</dbReference>
<name>A0A317PPU0_9HYPH</name>
<reference evidence="1 2" key="1">
    <citation type="submission" date="2018-05" db="EMBL/GenBank/DDBJ databases">
        <title>Genomic Encyclopedia of Type Strains, Phase IV (KMG-IV): sequencing the most valuable type-strain genomes for metagenomic binning, comparative biology and taxonomic classification.</title>
        <authorList>
            <person name="Goeker M."/>
        </authorList>
    </citation>
    <scope>NUCLEOTIDE SEQUENCE [LARGE SCALE GENOMIC DNA]</scope>
    <source>
        <strain evidence="1 2">DSM 16791</strain>
    </source>
</reference>
<dbReference type="AlphaFoldDB" id="A0A317PPU0"/>
<dbReference type="Proteomes" id="UP000246352">
    <property type="component" value="Unassembled WGS sequence"/>
</dbReference>
<gene>
    <name evidence="1" type="ORF">DFR52_102837</name>
</gene>
<dbReference type="PANTHER" id="PTHR33835:SF1">
    <property type="entry name" value="METALLO-BETA-LACTAMASE DOMAIN-CONTAINING PROTEIN"/>
    <property type="match status" value="1"/>
</dbReference>
<protein>
    <submittedName>
        <fullName evidence="1">Uncharacterized protein DUF4336</fullName>
    </submittedName>
</protein>